<dbReference type="InterPro" id="IPR036397">
    <property type="entry name" value="RNaseH_sf"/>
</dbReference>
<dbReference type="EMBL" id="JAHRHJ020000006">
    <property type="protein sequence ID" value="KAH9311571.1"/>
    <property type="molecule type" value="Genomic_DNA"/>
</dbReference>
<comment type="caution">
    <text evidence="2">The sequence shown here is derived from an EMBL/GenBank/DDBJ whole genome shotgun (WGS) entry which is preliminary data.</text>
</comment>
<dbReference type="PANTHER" id="PTHR48475">
    <property type="entry name" value="RIBONUCLEASE H"/>
    <property type="match status" value="1"/>
</dbReference>
<dbReference type="SUPFAM" id="SSF53098">
    <property type="entry name" value="Ribonuclease H-like"/>
    <property type="match status" value="1"/>
</dbReference>
<protein>
    <recommendedName>
        <fullName evidence="1">Integrase catalytic domain-containing protein</fullName>
    </recommendedName>
</protein>
<dbReference type="InterPro" id="IPR012337">
    <property type="entry name" value="RNaseH-like_sf"/>
</dbReference>
<dbReference type="GO" id="GO:0015074">
    <property type="term" value="P:DNA integration"/>
    <property type="evidence" value="ECO:0007669"/>
    <property type="project" value="InterPro"/>
</dbReference>
<dbReference type="AlphaFoldDB" id="A0AA38L145"/>
<evidence type="ECO:0000313" key="2">
    <source>
        <dbReference type="EMBL" id="KAH9311571.1"/>
    </source>
</evidence>
<dbReference type="Proteomes" id="UP000824469">
    <property type="component" value="Unassembled WGS sequence"/>
</dbReference>
<dbReference type="OMA" id="AYCLRAN"/>
<sequence>FMVAHHKTTPYHPQANGTAEAFNKNLSHTLTKFVMWEDNDWNDKVSVVLWAYRTTYKKLNKATPFQLVFGTKVVLPVEFMLPSL</sequence>
<reference evidence="2 3" key="1">
    <citation type="journal article" date="2021" name="Nat. Plants">
        <title>The Taxus genome provides insights into paclitaxel biosynthesis.</title>
        <authorList>
            <person name="Xiong X."/>
            <person name="Gou J."/>
            <person name="Liao Q."/>
            <person name="Li Y."/>
            <person name="Zhou Q."/>
            <person name="Bi G."/>
            <person name="Li C."/>
            <person name="Du R."/>
            <person name="Wang X."/>
            <person name="Sun T."/>
            <person name="Guo L."/>
            <person name="Liang H."/>
            <person name="Lu P."/>
            <person name="Wu Y."/>
            <person name="Zhang Z."/>
            <person name="Ro D.K."/>
            <person name="Shang Y."/>
            <person name="Huang S."/>
            <person name="Yan J."/>
        </authorList>
    </citation>
    <scope>NUCLEOTIDE SEQUENCE [LARGE SCALE GENOMIC DNA]</scope>
    <source>
        <strain evidence="2">Ta-2019</strain>
    </source>
</reference>
<name>A0AA38L145_TAXCH</name>
<dbReference type="PROSITE" id="PS50994">
    <property type="entry name" value="INTEGRASE"/>
    <property type="match status" value="1"/>
</dbReference>
<organism evidence="2 3">
    <name type="scientific">Taxus chinensis</name>
    <name type="common">Chinese yew</name>
    <name type="synonym">Taxus wallichiana var. chinensis</name>
    <dbReference type="NCBI Taxonomy" id="29808"/>
    <lineage>
        <taxon>Eukaryota</taxon>
        <taxon>Viridiplantae</taxon>
        <taxon>Streptophyta</taxon>
        <taxon>Embryophyta</taxon>
        <taxon>Tracheophyta</taxon>
        <taxon>Spermatophyta</taxon>
        <taxon>Pinopsida</taxon>
        <taxon>Pinidae</taxon>
        <taxon>Conifers II</taxon>
        <taxon>Cupressales</taxon>
        <taxon>Taxaceae</taxon>
        <taxon>Taxus</taxon>
    </lineage>
</organism>
<dbReference type="Gene3D" id="3.30.420.10">
    <property type="entry name" value="Ribonuclease H-like superfamily/Ribonuclease H"/>
    <property type="match status" value="1"/>
</dbReference>
<dbReference type="GO" id="GO:0003676">
    <property type="term" value="F:nucleic acid binding"/>
    <property type="evidence" value="ECO:0007669"/>
    <property type="project" value="InterPro"/>
</dbReference>
<dbReference type="InterPro" id="IPR001584">
    <property type="entry name" value="Integrase_cat-core"/>
</dbReference>
<feature type="domain" description="Integrase catalytic" evidence="1">
    <location>
        <begin position="1"/>
        <end position="72"/>
    </location>
</feature>
<feature type="non-terminal residue" evidence="2">
    <location>
        <position position="1"/>
    </location>
</feature>
<accession>A0AA38L145</accession>
<dbReference type="PANTHER" id="PTHR48475:SF1">
    <property type="entry name" value="RNASE H TYPE-1 DOMAIN-CONTAINING PROTEIN"/>
    <property type="match status" value="1"/>
</dbReference>
<feature type="non-terminal residue" evidence="2">
    <location>
        <position position="84"/>
    </location>
</feature>
<gene>
    <name evidence="2" type="ORF">KI387_026606</name>
</gene>
<evidence type="ECO:0000313" key="3">
    <source>
        <dbReference type="Proteomes" id="UP000824469"/>
    </source>
</evidence>
<proteinExistence type="predicted"/>
<keyword evidence="3" id="KW-1185">Reference proteome</keyword>
<evidence type="ECO:0000259" key="1">
    <source>
        <dbReference type="PROSITE" id="PS50994"/>
    </source>
</evidence>